<evidence type="ECO:0000313" key="2">
    <source>
        <dbReference type="Proteomes" id="UP000265828"/>
    </source>
</evidence>
<accession>A0A395X3M2</accession>
<reference evidence="1 2" key="1">
    <citation type="submission" date="2018-08" db="EMBL/GenBank/DDBJ databases">
        <title>A genome reference for cultivated species of the human gut microbiota.</title>
        <authorList>
            <person name="Zou Y."/>
            <person name="Xue W."/>
            <person name="Luo G."/>
        </authorList>
    </citation>
    <scope>NUCLEOTIDE SEQUENCE [LARGE SCALE GENOMIC DNA]</scope>
    <source>
        <strain evidence="1 2">AF14-23</strain>
    </source>
</reference>
<comment type="caution">
    <text evidence="1">The sequence shown here is derived from an EMBL/GenBank/DDBJ whole genome shotgun (WGS) entry which is preliminary data.</text>
</comment>
<dbReference type="AlphaFoldDB" id="A0A395X3M2"/>
<sequence>MKNHRFPWLRNRTTDNRKCEKARNIKEKRTIEMFNTVSKQLVEHRSSASDNLSFNIVLSIPGAVCFRDFSKINLISSDIQSIDSFIIQTIQIS</sequence>
<proteinExistence type="predicted"/>
<dbReference type="Proteomes" id="UP000265828">
    <property type="component" value="Unassembled WGS sequence"/>
</dbReference>
<name>A0A395X3M2_9FIRM</name>
<organism evidence="1 2">
    <name type="scientific">Blautia obeum</name>
    <dbReference type="NCBI Taxonomy" id="40520"/>
    <lineage>
        <taxon>Bacteria</taxon>
        <taxon>Bacillati</taxon>
        <taxon>Bacillota</taxon>
        <taxon>Clostridia</taxon>
        <taxon>Lachnospirales</taxon>
        <taxon>Lachnospiraceae</taxon>
        <taxon>Blautia</taxon>
    </lineage>
</organism>
<dbReference type="EMBL" id="QRZI01000013">
    <property type="protein sequence ID" value="RGV61235.1"/>
    <property type="molecule type" value="Genomic_DNA"/>
</dbReference>
<protein>
    <submittedName>
        <fullName evidence="1">Uncharacterized protein</fullName>
    </submittedName>
</protein>
<evidence type="ECO:0000313" key="1">
    <source>
        <dbReference type="EMBL" id="RGV61235.1"/>
    </source>
</evidence>
<gene>
    <name evidence="1" type="ORF">DWW07_15330</name>
</gene>